<dbReference type="SUPFAM" id="SSF56112">
    <property type="entry name" value="Protein kinase-like (PK-like)"/>
    <property type="match status" value="1"/>
</dbReference>
<feature type="region of interest" description="Disordered" evidence="4">
    <location>
        <begin position="252"/>
        <end position="306"/>
    </location>
</feature>
<dbReference type="InterPro" id="IPR000719">
    <property type="entry name" value="Prot_kinase_dom"/>
</dbReference>
<dbReference type="PROSITE" id="PS50011">
    <property type="entry name" value="PROTEIN_KINASE_DOM"/>
    <property type="match status" value="1"/>
</dbReference>
<keyword evidence="2" id="KW-0547">Nucleotide-binding</keyword>
<evidence type="ECO:0000256" key="3">
    <source>
        <dbReference type="ARBA" id="ARBA00022840"/>
    </source>
</evidence>
<keyword evidence="6" id="KW-0808">Transferase</keyword>
<dbReference type="InterPro" id="IPR011009">
    <property type="entry name" value="Kinase-like_dom_sf"/>
</dbReference>
<feature type="domain" description="Protein kinase" evidence="5">
    <location>
        <begin position="10"/>
        <end position="244"/>
    </location>
</feature>
<evidence type="ECO:0000313" key="7">
    <source>
        <dbReference type="Proteomes" id="UP000460435"/>
    </source>
</evidence>
<dbReference type="PANTHER" id="PTHR45832:SF22">
    <property type="entry name" value="SERINE_THREONINE-PROTEIN KINASE SAMKA-RELATED"/>
    <property type="match status" value="1"/>
</dbReference>
<evidence type="ECO:0000256" key="4">
    <source>
        <dbReference type="SAM" id="MobiDB-lite"/>
    </source>
</evidence>
<dbReference type="InterPro" id="IPR051931">
    <property type="entry name" value="PAK3-like"/>
</dbReference>
<evidence type="ECO:0000256" key="2">
    <source>
        <dbReference type="ARBA" id="ARBA00022741"/>
    </source>
</evidence>
<comment type="caution">
    <text evidence="6">The sequence shown here is derived from an EMBL/GenBank/DDBJ whole genome shotgun (WGS) entry which is preliminary data.</text>
</comment>
<keyword evidence="3" id="KW-0067">ATP-binding</keyword>
<evidence type="ECO:0000313" key="6">
    <source>
        <dbReference type="EMBL" id="NDL57246.1"/>
    </source>
</evidence>
<feature type="compositionally biased region" description="Low complexity" evidence="4">
    <location>
        <begin position="265"/>
        <end position="284"/>
    </location>
</feature>
<dbReference type="PANTHER" id="PTHR45832">
    <property type="entry name" value="SERINE/THREONINE-PROTEIN KINASE SAMKA-RELATED-RELATED"/>
    <property type="match status" value="1"/>
</dbReference>
<gene>
    <name evidence="6" type="ORF">F7O44_09210</name>
</gene>
<dbReference type="Proteomes" id="UP000460435">
    <property type="component" value="Unassembled WGS sequence"/>
</dbReference>
<dbReference type="AlphaFoldDB" id="A0A7K3M1R7"/>
<dbReference type="Pfam" id="PF00069">
    <property type="entry name" value="Pkinase"/>
    <property type="match status" value="1"/>
</dbReference>
<name>A0A7K3M1R7_9ACTN</name>
<dbReference type="Gene3D" id="1.10.510.10">
    <property type="entry name" value="Transferase(Phosphotransferase) domain 1"/>
    <property type="match status" value="1"/>
</dbReference>
<dbReference type="GO" id="GO:0005524">
    <property type="term" value="F:ATP binding"/>
    <property type="evidence" value="ECO:0007669"/>
    <property type="project" value="UniProtKB-KW"/>
</dbReference>
<dbReference type="EMBL" id="WLZY01000002">
    <property type="protein sequence ID" value="NDL57246.1"/>
    <property type="molecule type" value="Genomic_DNA"/>
</dbReference>
<comment type="similarity">
    <text evidence="1">Belongs to the protein kinase superfamily. STE Ser/Thr protein kinase family. STE20 subfamily.</text>
</comment>
<evidence type="ECO:0000259" key="5">
    <source>
        <dbReference type="PROSITE" id="PS50011"/>
    </source>
</evidence>
<proteinExistence type="inferred from homology"/>
<dbReference type="GO" id="GO:0004672">
    <property type="term" value="F:protein kinase activity"/>
    <property type="evidence" value="ECO:0007669"/>
    <property type="project" value="InterPro"/>
</dbReference>
<feature type="region of interest" description="Disordered" evidence="4">
    <location>
        <begin position="318"/>
        <end position="427"/>
    </location>
</feature>
<feature type="compositionally biased region" description="Pro residues" evidence="4">
    <location>
        <begin position="285"/>
        <end position="297"/>
    </location>
</feature>
<feature type="compositionally biased region" description="Basic and acidic residues" evidence="4">
    <location>
        <begin position="377"/>
        <end position="396"/>
    </location>
</feature>
<dbReference type="SMART" id="SM00220">
    <property type="entry name" value="S_TKc"/>
    <property type="match status" value="1"/>
</dbReference>
<evidence type="ECO:0000256" key="1">
    <source>
        <dbReference type="ARBA" id="ARBA00008874"/>
    </source>
</evidence>
<organism evidence="6 7">
    <name type="scientific">Phytoactinopolyspora mesophila</name>
    <dbReference type="NCBI Taxonomy" id="2650750"/>
    <lineage>
        <taxon>Bacteria</taxon>
        <taxon>Bacillati</taxon>
        <taxon>Actinomycetota</taxon>
        <taxon>Actinomycetes</taxon>
        <taxon>Jiangellales</taxon>
        <taxon>Jiangellaceae</taxon>
        <taxon>Phytoactinopolyspora</taxon>
    </lineage>
</organism>
<sequence>MEGPLRVPGYTAVRRLGSANSSMWLGTDDATGNPVTLRLVKGDPSTVKAGLSSAILVMRALQHPHVIPVIDLVDSPAGPVLVLGPAEGGSLADILMMRRILPAGEMVTACAPIAEALAEIHQHGIVHGAITPDEIVFAHDGRPMLAGIGIASIGGQVDLSGPTIAPEVVSGVGFAPPADVYSIAAMGVVALTGPVSADRLFAASAEHLLATGVAPAAQAVITRAIGRNVGRRPAAETLVNALYAIADPEPVELVSEPEPPPATHPPGFGAPPFADPLAGAAPASAPSPDPAPRPAPDFDPELTSPDELDDVTAYMRQVAAPPAGRRARRGNTSGSETSEFGGVAGAEPAHHEPPRPDPDPGPATEPGGHRARGRRSARGDQVRPPERSRPAEEPAKRRQAARSAEPDKTAASSSRGRSGSRRPSKGDMTKVASGLVVLLLVAGAVILGMQIFGGEDDELPEAGLGNPESVDVGQGEYCGGPRPAPEEEPPEVSDWTQEVQRLYSLRSQAFEEVDAELLCQVYAPTSEGLIRDVELMQEWADHDVRPQNLSFEVIDVELIEQHGGTVVLEISDRLPPYELVDNDGEVVDPKEGIEDDTWSAELVPIADDTSATPTWRFG</sequence>
<keyword evidence="7" id="KW-1185">Reference proteome</keyword>
<keyword evidence="6" id="KW-0418">Kinase</keyword>
<accession>A0A7K3M1R7</accession>
<reference evidence="6 7" key="1">
    <citation type="submission" date="2019-11" db="EMBL/GenBank/DDBJ databases">
        <authorList>
            <person name="Li X.-J."/>
            <person name="Feng X.-M."/>
        </authorList>
    </citation>
    <scope>NUCLEOTIDE SEQUENCE [LARGE SCALE GENOMIC DNA]</scope>
    <source>
        <strain evidence="6 7">XMNu-373</strain>
    </source>
</reference>
<protein>
    <submittedName>
        <fullName evidence="6">Protein kinase</fullName>
    </submittedName>
</protein>
<feature type="compositionally biased region" description="Basic and acidic residues" evidence="4">
    <location>
        <begin position="348"/>
        <end position="358"/>
    </location>
</feature>